<evidence type="ECO:0000256" key="3">
    <source>
        <dbReference type="ARBA" id="ARBA00008601"/>
    </source>
</evidence>
<dbReference type="GO" id="GO:0005829">
    <property type="term" value="C:cytosol"/>
    <property type="evidence" value="ECO:0007669"/>
    <property type="project" value="TreeGrafter"/>
</dbReference>
<dbReference type="EC" id="3.1.3.48" evidence="4"/>
<evidence type="ECO:0000313" key="19">
    <source>
        <dbReference type="RefSeq" id="XP_019642514.1"/>
    </source>
</evidence>
<dbReference type="PROSITE" id="PS50056">
    <property type="entry name" value="TYR_PHOSPHATASE_2"/>
    <property type="match status" value="1"/>
</dbReference>
<keyword evidence="18" id="KW-1185">Reference proteome</keyword>
<evidence type="ECO:0000256" key="6">
    <source>
        <dbReference type="ARBA" id="ARBA00022490"/>
    </source>
</evidence>
<dbReference type="InterPro" id="IPR000340">
    <property type="entry name" value="Dual-sp_phosphatase_cat-dom"/>
</dbReference>
<keyword evidence="7" id="KW-0378">Hydrolase</keyword>
<dbReference type="GO" id="GO:0017017">
    <property type="term" value="F:MAP kinase tyrosine/serine/threonine phosphatase activity"/>
    <property type="evidence" value="ECO:0007669"/>
    <property type="project" value="InterPro"/>
</dbReference>
<evidence type="ECO:0000256" key="1">
    <source>
        <dbReference type="ARBA" id="ARBA00004123"/>
    </source>
</evidence>
<dbReference type="Proteomes" id="UP000515135">
    <property type="component" value="Unplaced"/>
</dbReference>
<dbReference type="RefSeq" id="XP_019642514.1">
    <property type="nucleotide sequence ID" value="XM_019786955.1"/>
</dbReference>
<evidence type="ECO:0000256" key="14">
    <source>
        <dbReference type="ARBA" id="ARBA00068800"/>
    </source>
</evidence>
<dbReference type="GO" id="GO:0004722">
    <property type="term" value="F:protein serine/threonine phosphatase activity"/>
    <property type="evidence" value="ECO:0007669"/>
    <property type="project" value="UniProtKB-EC"/>
</dbReference>
<dbReference type="InterPro" id="IPR020422">
    <property type="entry name" value="TYR_PHOSPHATASE_DUAL_dom"/>
</dbReference>
<dbReference type="KEGG" id="bbel:109483817"/>
<evidence type="ECO:0000256" key="12">
    <source>
        <dbReference type="ARBA" id="ARBA00054237"/>
    </source>
</evidence>
<dbReference type="SMART" id="SM00450">
    <property type="entry name" value="RHOD"/>
    <property type="match status" value="1"/>
</dbReference>
<comment type="subcellular location">
    <subcellularLocation>
        <location evidence="2">Cytoplasm</location>
    </subcellularLocation>
    <subcellularLocation>
        <location evidence="1">Nucleus</location>
    </subcellularLocation>
</comment>
<evidence type="ECO:0000259" key="15">
    <source>
        <dbReference type="PROSITE" id="PS50054"/>
    </source>
</evidence>
<dbReference type="PROSITE" id="PS50206">
    <property type="entry name" value="RHODANESE_3"/>
    <property type="match status" value="1"/>
</dbReference>
<evidence type="ECO:0000256" key="9">
    <source>
        <dbReference type="ARBA" id="ARBA00023242"/>
    </source>
</evidence>
<dbReference type="GO" id="GO:0033550">
    <property type="term" value="F:MAP kinase tyrosine phosphatase activity"/>
    <property type="evidence" value="ECO:0007669"/>
    <property type="project" value="TreeGrafter"/>
</dbReference>
<sequence length="376" mass="42161">MSGGLVLFPAAELGLERLQRCGETLRRCTREVPNTLNMAASNLARTGSNPNLLNSVRTIDPEELAERLAGMQKQPIMLDCRSFIDYNLNHINGALNVSCADRFSKKRLQQGKASLADLVPNKEGRDILMNRLSREIIVYDESTSEPEQIQPSQPLHVVLDSLFKEGRQAAILKGGLKEFKEQHESLCANSLRKVSSTFGGVPVEECDTPDIDSEPPSLVLPFMYLGNERDAADIRTLLRLNIGYILNVTSHIPLHHEGFCGIKYKRLPATDSQHQNLLQYFEEAFEFIDEARSSGRNLLIHCQAGVSRSATIAIGYIMKHTRMTMMDAYKFVKNKRTVISPNLNFMGQLVEYETALNIGLTPRVLYPRLRGLETSV</sequence>
<evidence type="ECO:0000256" key="13">
    <source>
        <dbReference type="ARBA" id="ARBA00064745"/>
    </source>
</evidence>
<comment type="function">
    <text evidence="12">Protein phosphatase involved in the inactivation of MAP kinases. Has a specificity for the MAPK11/MAPK12/MAPK13/MAPK14 subfamily. It preferably dephosphorylates p38.</text>
</comment>
<dbReference type="GO" id="GO:0002682">
    <property type="term" value="P:regulation of immune system process"/>
    <property type="evidence" value="ECO:0007669"/>
    <property type="project" value="UniProtKB-ARBA"/>
</dbReference>
<dbReference type="InterPro" id="IPR000387">
    <property type="entry name" value="Tyr_Pase_dom"/>
</dbReference>
<keyword evidence="8" id="KW-0904">Protein phosphatase</keyword>
<dbReference type="Gene3D" id="3.40.250.10">
    <property type="entry name" value="Rhodanese-like domain"/>
    <property type="match status" value="1"/>
</dbReference>
<feature type="domain" description="Tyrosine specific protein phosphatases" evidence="16">
    <location>
        <begin position="279"/>
        <end position="336"/>
    </location>
</feature>
<dbReference type="GeneID" id="109483817"/>
<dbReference type="InterPro" id="IPR029021">
    <property type="entry name" value="Prot-tyrosine_phosphatase-like"/>
</dbReference>
<dbReference type="PRINTS" id="PR01764">
    <property type="entry name" value="MAPKPHPHTASE"/>
</dbReference>
<evidence type="ECO:0000256" key="5">
    <source>
        <dbReference type="ARBA" id="ARBA00013081"/>
    </source>
</evidence>
<dbReference type="GO" id="GO:0045595">
    <property type="term" value="P:regulation of cell differentiation"/>
    <property type="evidence" value="ECO:0007669"/>
    <property type="project" value="UniProtKB-ARBA"/>
</dbReference>
<dbReference type="CDD" id="cd14567">
    <property type="entry name" value="DSP_DUSP10"/>
    <property type="match status" value="1"/>
</dbReference>
<evidence type="ECO:0000259" key="16">
    <source>
        <dbReference type="PROSITE" id="PS50056"/>
    </source>
</evidence>
<dbReference type="SUPFAM" id="SSF52821">
    <property type="entry name" value="Rhodanese/Cell cycle control phosphatase"/>
    <property type="match status" value="1"/>
</dbReference>
<evidence type="ECO:0000313" key="18">
    <source>
        <dbReference type="Proteomes" id="UP000515135"/>
    </source>
</evidence>
<dbReference type="GO" id="GO:0046329">
    <property type="term" value="P:negative regulation of JNK cascade"/>
    <property type="evidence" value="ECO:0007669"/>
    <property type="project" value="UniProtKB-ARBA"/>
</dbReference>
<reference evidence="19" key="1">
    <citation type="submission" date="2025-08" db="UniProtKB">
        <authorList>
            <consortium name="RefSeq"/>
        </authorList>
    </citation>
    <scope>IDENTIFICATION</scope>
    <source>
        <tissue evidence="19">Gonad</tissue>
    </source>
</reference>
<comment type="catalytic activity">
    <reaction evidence="11">
        <text>O-phospho-L-threonyl-[protein] + H2O = L-threonyl-[protein] + phosphate</text>
        <dbReference type="Rhea" id="RHEA:47004"/>
        <dbReference type="Rhea" id="RHEA-COMP:11060"/>
        <dbReference type="Rhea" id="RHEA-COMP:11605"/>
        <dbReference type="ChEBI" id="CHEBI:15377"/>
        <dbReference type="ChEBI" id="CHEBI:30013"/>
        <dbReference type="ChEBI" id="CHEBI:43474"/>
        <dbReference type="ChEBI" id="CHEBI:61977"/>
        <dbReference type="EC" id="3.1.3.16"/>
    </reaction>
</comment>
<feature type="domain" description="Rhodanese" evidence="17">
    <location>
        <begin position="71"/>
        <end position="188"/>
    </location>
</feature>
<dbReference type="GO" id="GO:0051239">
    <property type="term" value="P:regulation of multicellular organismal process"/>
    <property type="evidence" value="ECO:0007669"/>
    <property type="project" value="UniProtKB-ARBA"/>
</dbReference>
<proteinExistence type="inferred from homology"/>
<dbReference type="InterPro" id="IPR036873">
    <property type="entry name" value="Rhodanese-like_dom_sf"/>
</dbReference>
<dbReference type="GO" id="GO:0005634">
    <property type="term" value="C:nucleus"/>
    <property type="evidence" value="ECO:0007669"/>
    <property type="project" value="UniProtKB-SubCell"/>
</dbReference>
<feature type="domain" description="Tyrosine-protein phosphatase" evidence="15">
    <location>
        <begin position="215"/>
        <end position="358"/>
    </location>
</feature>
<accession>A0A6P5A8I0</accession>
<comment type="catalytic activity">
    <reaction evidence="10">
        <text>O-phospho-L-seryl-[protein] + H2O = L-seryl-[protein] + phosphate</text>
        <dbReference type="Rhea" id="RHEA:20629"/>
        <dbReference type="Rhea" id="RHEA-COMP:9863"/>
        <dbReference type="Rhea" id="RHEA-COMP:11604"/>
        <dbReference type="ChEBI" id="CHEBI:15377"/>
        <dbReference type="ChEBI" id="CHEBI:29999"/>
        <dbReference type="ChEBI" id="CHEBI:43474"/>
        <dbReference type="ChEBI" id="CHEBI:83421"/>
        <dbReference type="EC" id="3.1.3.16"/>
    </reaction>
</comment>
<dbReference type="InterPro" id="IPR016130">
    <property type="entry name" value="Tyr_Pase_AS"/>
</dbReference>
<dbReference type="CDD" id="cd01446">
    <property type="entry name" value="DSP_MapKP"/>
    <property type="match status" value="1"/>
</dbReference>
<dbReference type="FunFam" id="3.40.250.10:FF:000013">
    <property type="entry name" value="Dual specificity phosphatase 10 (Predicted)"/>
    <property type="match status" value="1"/>
</dbReference>
<dbReference type="Pfam" id="PF00782">
    <property type="entry name" value="DSPc"/>
    <property type="match status" value="1"/>
</dbReference>
<dbReference type="OrthoDB" id="165342at2759"/>
<evidence type="ECO:0000256" key="11">
    <source>
        <dbReference type="ARBA" id="ARBA00048336"/>
    </source>
</evidence>
<dbReference type="PANTHER" id="PTHR10159">
    <property type="entry name" value="DUAL SPECIFICITY PROTEIN PHOSPHATASE"/>
    <property type="match status" value="1"/>
</dbReference>
<dbReference type="Gene3D" id="3.90.190.10">
    <property type="entry name" value="Protein tyrosine phosphatase superfamily"/>
    <property type="match status" value="1"/>
</dbReference>
<dbReference type="AlphaFoldDB" id="A0A6P5A8I0"/>
<evidence type="ECO:0000256" key="7">
    <source>
        <dbReference type="ARBA" id="ARBA00022801"/>
    </source>
</evidence>
<evidence type="ECO:0000256" key="4">
    <source>
        <dbReference type="ARBA" id="ARBA00013064"/>
    </source>
</evidence>
<keyword evidence="6" id="KW-0963">Cytoplasm</keyword>
<gene>
    <name evidence="19" type="primary">LOC109483817</name>
</gene>
<dbReference type="InterPro" id="IPR008343">
    <property type="entry name" value="MKP"/>
</dbReference>
<comment type="similarity">
    <text evidence="3">Belongs to the protein-tyrosine phosphatase family. Non-receptor class dual specificity subfamily.</text>
</comment>
<dbReference type="SUPFAM" id="SSF52799">
    <property type="entry name" value="(Phosphotyrosine protein) phosphatases II"/>
    <property type="match status" value="1"/>
</dbReference>
<dbReference type="PROSITE" id="PS50054">
    <property type="entry name" value="TYR_PHOSPHATASE_DUAL"/>
    <property type="match status" value="1"/>
</dbReference>
<dbReference type="InterPro" id="IPR001763">
    <property type="entry name" value="Rhodanese-like_dom"/>
</dbReference>
<protein>
    <recommendedName>
        <fullName evidence="14">Dual specificity protein phosphatase 10</fullName>
        <ecNumber evidence="5">3.1.3.16</ecNumber>
        <ecNumber evidence="4">3.1.3.48</ecNumber>
    </recommendedName>
</protein>
<dbReference type="EC" id="3.1.3.16" evidence="5"/>
<comment type="subunit">
    <text evidence="13">Monomer. Interacts with MAPK14.</text>
</comment>
<evidence type="ECO:0000259" key="17">
    <source>
        <dbReference type="PROSITE" id="PS50206"/>
    </source>
</evidence>
<dbReference type="PANTHER" id="PTHR10159:SF528">
    <property type="entry name" value="PUCKERED, ISOFORM A"/>
    <property type="match status" value="1"/>
</dbReference>
<dbReference type="GO" id="GO:0008330">
    <property type="term" value="F:protein tyrosine/threonine phosphatase activity"/>
    <property type="evidence" value="ECO:0007669"/>
    <property type="project" value="TreeGrafter"/>
</dbReference>
<evidence type="ECO:0000256" key="2">
    <source>
        <dbReference type="ARBA" id="ARBA00004496"/>
    </source>
</evidence>
<name>A0A6P5A8I0_BRABE</name>
<dbReference type="SMART" id="SM00195">
    <property type="entry name" value="DSPc"/>
    <property type="match status" value="1"/>
</dbReference>
<evidence type="ECO:0000256" key="8">
    <source>
        <dbReference type="ARBA" id="ARBA00022912"/>
    </source>
</evidence>
<organism evidence="18 19">
    <name type="scientific">Branchiostoma belcheri</name>
    <name type="common">Amphioxus</name>
    <dbReference type="NCBI Taxonomy" id="7741"/>
    <lineage>
        <taxon>Eukaryota</taxon>
        <taxon>Metazoa</taxon>
        <taxon>Chordata</taxon>
        <taxon>Cephalochordata</taxon>
        <taxon>Leptocardii</taxon>
        <taxon>Amphioxiformes</taxon>
        <taxon>Branchiostomatidae</taxon>
        <taxon>Branchiostoma</taxon>
    </lineage>
</organism>
<evidence type="ECO:0000256" key="10">
    <source>
        <dbReference type="ARBA" id="ARBA00047761"/>
    </source>
</evidence>
<dbReference type="Pfam" id="PF00581">
    <property type="entry name" value="Rhodanese"/>
    <property type="match status" value="1"/>
</dbReference>
<keyword evidence="9" id="KW-0539">Nucleus</keyword>
<dbReference type="FunFam" id="3.90.190.10:FF:000028">
    <property type="entry name" value="Dual specificity phosphatase 10"/>
    <property type="match status" value="1"/>
</dbReference>
<dbReference type="PROSITE" id="PS00383">
    <property type="entry name" value="TYR_PHOSPHATASE_1"/>
    <property type="match status" value="1"/>
</dbReference>